<evidence type="ECO:0000256" key="1">
    <source>
        <dbReference type="SAM" id="Phobius"/>
    </source>
</evidence>
<reference evidence="2 3" key="1">
    <citation type="submission" date="2017-03" db="EMBL/GenBank/DDBJ databases">
        <title>Genome analysis of strain PAMC 26577.</title>
        <authorList>
            <person name="Oh H.-M."/>
            <person name="Yang J.-A."/>
        </authorList>
    </citation>
    <scope>NUCLEOTIDE SEQUENCE [LARGE SCALE GENOMIC DNA]</scope>
    <source>
        <strain evidence="2 3">PAMC 26577</strain>
    </source>
</reference>
<protein>
    <submittedName>
        <fullName evidence="2">Uncharacterized protein</fullName>
    </submittedName>
</protein>
<evidence type="ECO:0000313" key="2">
    <source>
        <dbReference type="EMBL" id="OTP65583.1"/>
    </source>
</evidence>
<comment type="caution">
    <text evidence="2">The sequence shown here is derived from an EMBL/GenBank/DDBJ whole genome shotgun (WGS) entry which is preliminary data.</text>
</comment>
<dbReference type="AlphaFoldDB" id="A0A242M391"/>
<dbReference type="EMBL" id="NBTZ01000179">
    <property type="protein sequence ID" value="OTP65583.1"/>
    <property type="molecule type" value="Genomic_DNA"/>
</dbReference>
<keyword evidence="1" id="KW-0472">Membrane</keyword>
<name>A0A242M391_CABSO</name>
<dbReference type="Proteomes" id="UP000195221">
    <property type="component" value="Unassembled WGS sequence"/>
</dbReference>
<organism evidence="2 3">
    <name type="scientific">Caballeronia sordidicola</name>
    <name type="common">Burkholderia sordidicola</name>
    <dbReference type="NCBI Taxonomy" id="196367"/>
    <lineage>
        <taxon>Bacteria</taxon>
        <taxon>Pseudomonadati</taxon>
        <taxon>Pseudomonadota</taxon>
        <taxon>Betaproteobacteria</taxon>
        <taxon>Burkholderiales</taxon>
        <taxon>Burkholderiaceae</taxon>
        <taxon>Caballeronia</taxon>
    </lineage>
</organism>
<keyword evidence="1" id="KW-1133">Transmembrane helix</keyword>
<accession>A0A242M391</accession>
<evidence type="ECO:0000313" key="3">
    <source>
        <dbReference type="Proteomes" id="UP000195221"/>
    </source>
</evidence>
<proteinExistence type="predicted"/>
<feature type="transmembrane region" description="Helical" evidence="1">
    <location>
        <begin position="20"/>
        <end position="37"/>
    </location>
</feature>
<sequence length="47" mass="5240">MLQPQNNARINSPFSTDLFSSYAGLTGVSIVGCRAALRIFRGRRQRL</sequence>
<gene>
    <name evidence="2" type="ORF">PAMC26577_39305</name>
</gene>
<keyword evidence="1" id="KW-0812">Transmembrane</keyword>